<dbReference type="RefSeq" id="WP_379585502.1">
    <property type="nucleotide sequence ID" value="NZ_JBHSQW010000031.1"/>
</dbReference>
<proteinExistence type="predicted"/>
<evidence type="ECO:0000313" key="1">
    <source>
        <dbReference type="EMBL" id="MFC5995454.1"/>
    </source>
</evidence>
<protein>
    <submittedName>
        <fullName evidence="1">Uncharacterized protein</fullName>
    </submittedName>
</protein>
<dbReference type="Proteomes" id="UP001596302">
    <property type="component" value="Unassembled WGS sequence"/>
</dbReference>
<evidence type="ECO:0000313" key="2">
    <source>
        <dbReference type="Proteomes" id="UP001596302"/>
    </source>
</evidence>
<comment type="caution">
    <text evidence="1">The sequence shown here is derived from an EMBL/GenBank/DDBJ whole genome shotgun (WGS) entry which is preliminary data.</text>
</comment>
<dbReference type="EMBL" id="JBHSQW010000031">
    <property type="protein sequence ID" value="MFC5995454.1"/>
    <property type="molecule type" value="Genomic_DNA"/>
</dbReference>
<organism evidence="1 2">
    <name type="scientific">Pseudonocardia hispaniensis</name>
    <dbReference type="NCBI Taxonomy" id="904933"/>
    <lineage>
        <taxon>Bacteria</taxon>
        <taxon>Bacillati</taxon>
        <taxon>Actinomycetota</taxon>
        <taxon>Actinomycetes</taxon>
        <taxon>Pseudonocardiales</taxon>
        <taxon>Pseudonocardiaceae</taxon>
        <taxon>Pseudonocardia</taxon>
    </lineage>
</organism>
<reference evidence="2" key="1">
    <citation type="journal article" date="2019" name="Int. J. Syst. Evol. Microbiol.">
        <title>The Global Catalogue of Microorganisms (GCM) 10K type strain sequencing project: providing services to taxonomists for standard genome sequencing and annotation.</title>
        <authorList>
            <consortium name="The Broad Institute Genomics Platform"/>
            <consortium name="The Broad Institute Genome Sequencing Center for Infectious Disease"/>
            <person name="Wu L."/>
            <person name="Ma J."/>
        </authorList>
    </citation>
    <scope>NUCLEOTIDE SEQUENCE [LARGE SCALE GENOMIC DNA]</scope>
    <source>
        <strain evidence="2">CCM 8391</strain>
    </source>
</reference>
<gene>
    <name evidence="1" type="ORF">ACFQE5_14665</name>
</gene>
<accession>A0ABW1J4P3</accession>
<name>A0ABW1J4P3_9PSEU</name>
<sequence>MTWLVPGSAGLVIRGFCQDCAPRGPVAEVACVYCGDGPLLTGELAGVDPITDPGVAGWLSSHDWQLNPGPTCPRCLRRRRR</sequence>
<keyword evidence="2" id="KW-1185">Reference proteome</keyword>